<dbReference type="Proteomes" id="UP000592820">
    <property type="component" value="Unassembled WGS sequence"/>
</dbReference>
<protein>
    <recommendedName>
        <fullName evidence="2">Tox-REase-5 domain-containing protein</fullName>
    </recommendedName>
</protein>
<proteinExistence type="predicted"/>
<dbReference type="Pfam" id="PF15648">
    <property type="entry name" value="Tox-REase-5"/>
    <property type="match status" value="1"/>
</dbReference>
<dbReference type="AlphaFoldDB" id="A0A7W8L6C6"/>
<accession>A0A7W8L6C6</accession>
<feature type="domain" description="Tox-REase-5" evidence="2">
    <location>
        <begin position="86"/>
        <end position="185"/>
    </location>
</feature>
<feature type="compositionally biased region" description="Basic and acidic residues" evidence="1">
    <location>
        <begin position="52"/>
        <end position="76"/>
    </location>
</feature>
<feature type="compositionally biased region" description="Gly residues" evidence="1">
    <location>
        <begin position="36"/>
        <end position="50"/>
    </location>
</feature>
<name>A0A7W8L6C6_9BURK</name>
<reference evidence="3 4" key="1">
    <citation type="submission" date="2020-08" db="EMBL/GenBank/DDBJ databases">
        <title>Genomic Encyclopedia of Type Strains, Phase IV (KMG-V): Genome sequencing to study the core and pangenomes of soil and plant-associated prokaryotes.</title>
        <authorList>
            <person name="Whitman W."/>
        </authorList>
    </citation>
    <scope>NUCLEOTIDE SEQUENCE [LARGE SCALE GENOMIC DNA]</scope>
    <source>
        <strain evidence="3 4">JPY162</strain>
    </source>
</reference>
<evidence type="ECO:0000259" key="2">
    <source>
        <dbReference type="Pfam" id="PF15648"/>
    </source>
</evidence>
<sequence length="207" mass="22603">MAIPFPATLARAANAMAQAMPLPIPGPTAAPSAGPAGSGGTGAGADGGWGELPRDRSRERERPCKCPPEKGGEKVQRNHGMNPEPRRYQARITGFEYGIVSDGTGRETSQGWNMEWAWLGTDFDGFQPSQCLLQEAKGNYDQFIGGNGRPLEFFKGFTNMAEQIKKQGTIARSNPSAKLMWYFQTSKTREFMLPPLQRFGVSSVFQP</sequence>
<feature type="region of interest" description="Disordered" evidence="1">
    <location>
        <begin position="21"/>
        <end position="85"/>
    </location>
</feature>
<evidence type="ECO:0000313" key="4">
    <source>
        <dbReference type="Proteomes" id="UP000592820"/>
    </source>
</evidence>
<evidence type="ECO:0000313" key="3">
    <source>
        <dbReference type="EMBL" id="MBB5400945.1"/>
    </source>
</evidence>
<dbReference type="InterPro" id="IPR028904">
    <property type="entry name" value="Tox-REase-5_dom"/>
</dbReference>
<organism evidence="3 4">
    <name type="scientific">Paraburkholderia youngii</name>
    <dbReference type="NCBI Taxonomy" id="2782701"/>
    <lineage>
        <taxon>Bacteria</taxon>
        <taxon>Pseudomonadati</taxon>
        <taxon>Pseudomonadota</taxon>
        <taxon>Betaproteobacteria</taxon>
        <taxon>Burkholderiales</taxon>
        <taxon>Burkholderiaceae</taxon>
        <taxon>Paraburkholderia</taxon>
    </lineage>
</organism>
<dbReference type="RefSeq" id="WP_184226402.1">
    <property type="nucleotide sequence ID" value="NZ_JACHDE010000004.1"/>
</dbReference>
<dbReference type="EMBL" id="JACHDE010000004">
    <property type="protein sequence ID" value="MBB5400945.1"/>
    <property type="molecule type" value="Genomic_DNA"/>
</dbReference>
<gene>
    <name evidence="3" type="ORF">HDG41_003000</name>
</gene>
<comment type="caution">
    <text evidence="3">The sequence shown here is derived from an EMBL/GenBank/DDBJ whole genome shotgun (WGS) entry which is preliminary data.</text>
</comment>
<evidence type="ECO:0000256" key="1">
    <source>
        <dbReference type="SAM" id="MobiDB-lite"/>
    </source>
</evidence>